<feature type="compositionally biased region" description="Low complexity" evidence="1">
    <location>
        <begin position="53"/>
        <end position="81"/>
    </location>
</feature>
<dbReference type="EMBL" id="BABT02000146">
    <property type="protein sequence ID" value="GAA97870.1"/>
    <property type="molecule type" value="Genomic_DNA"/>
</dbReference>
<reference evidence="2 3" key="1">
    <citation type="journal article" date="2011" name="J. Gen. Appl. Microbiol.">
        <title>Draft genome sequencing of the enigmatic basidiomycete Mixia osmundae.</title>
        <authorList>
            <person name="Nishida H."/>
            <person name="Nagatsuka Y."/>
            <person name="Sugiyama J."/>
        </authorList>
    </citation>
    <scope>NUCLEOTIDE SEQUENCE [LARGE SCALE GENOMIC DNA]</scope>
    <source>
        <strain evidence="3">CBS 9802 / IAM 14324 / JCM 22182 / KY 12970</strain>
    </source>
</reference>
<dbReference type="InParanoid" id="G7E4W0"/>
<feature type="compositionally biased region" description="Polar residues" evidence="1">
    <location>
        <begin position="105"/>
        <end position="119"/>
    </location>
</feature>
<feature type="region of interest" description="Disordered" evidence="1">
    <location>
        <begin position="213"/>
        <end position="264"/>
    </location>
</feature>
<dbReference type="AlphaFoldDB" id="G7E4W0"/>
<sequence length="386" mass="40652">MLPDDDDRARLSASASDSTHTSEETATTSHVVVSDQPQTGSPRPLASLPLAIPLTTVLPTSPPTSSAASTSKQRTFSSSSTRPVMSPHPHVPLGAVSTPAKGLRSGNQSPISMRSVGNESASSIFERDVEFSDSHLLTQQEASDLAVPSVLSEAALVLTDDRLDAVQIESIIREPSSSDLLSQNLASTSLSPATARSKVAVLAQEAHVPTLPPPLWTTMPANTGLDRRAVSPDLPSPTSSTVLTPGTSPSSGGATRLSLSSSDPYMGFRERKQRSSGAQANAMPTMETWAGAGHQDGFVSPFSSAPNSPRSFRSLSPAVIDRKPQPVLVAANHLETLADPEEKPRRLSFLTYADIINSERLDSAAATQRPQIDNIEALLAGSEPRT</sequence>
<keyword evidence="3" id="KW-1185">Reference proteome</keyword>
<dbReference type="HOGENOM" id="CLU_715885_0_0_1"/>
<feature type="compositionally biased region" description="Low complexity" evidence="1">
    <location>
        <begin position="11"/>
        <end position="34"/>
    </location>
</feature>
<dbReference type="OMA" id="TRERGHF"/>
<proteinExistence type="predicted"/>
<accession>G7E4W0</accession>
<comment type="caution">
    <text evidence="2">The sequence shown here is derived from an EMBL/GenBank/DDBJ whole genome shotgun (WGS) entry which is preliminary data.</text>
</comment>
<gene>
    <name evidence="2" type="primary">Mo04550</name>
    <name evidence="2" type="ORF">E5Q_04550</name>
</gene>
<dbReference type="RefSeq" id="XP_014566296.1">
    <property type="nucleotide sequence ID" value="XM_014710810.1"/>
</dbReference>
<dbReference type="eggNOG" id="ENOG502SW8A">
    <property type="taxonomic scope" value="Eukaryota"/>
</dbReference>
<feature type="compositionally biased region" description="Polar residues" evidence="1">
    <location>
        <begin position="236"/>
        <end position="263"/>
    </location>
</feature>
<organism evidence="2 3">
    <name type="scientific">Mixia osmundae (strain CBS 9802 / IAM 14324 / JCM 22182 / KY 12970)</name>
    <dbReference type="NCBI Taxonomy" id="764103"/>
    <lineage>
        <taxon>Eukaryota</taxon>
        <taxon>Fungi</taxon>
        <taxon>Dikarya</taxon>
        <taxon>Basidiomycota</taxon>
        <taxon>Pucciniomycotina</taxon>
        <taxon>Mixiomycetes</taxon>
        <taxon>Mixiales</taxon>
        <taxon>Mixiaceae</taxon>
        <taxon>Mixia</taxon>
    </lineage>
</organism>
<evidence type="ECO:0000313" key="2">
    <source>
        <dbReference type="EMBL" id="GAA97870.1"/>
    </source>
</evidence>
<name>G7E4W0_MIXOS</name>
<dbReference type="OrthoDB" id="2538032at2759"/>
<dbReference type="Proteomes" id="UP000009131">
    <property type="component" value="Unassembled WGS sequence"/>
</dbReference>
<evidence type="ECO:0000256" key="1">
    <source>
        <dbReference type="SAM" id="MobiDB-lite"/>
    </source>
</evidence>
<reference evidence="2 3" key="2">
    <citation type="journal article" date="2012" name="Open Biol.">
        <title>Characteristics of nucleosomes and linker DNA regions on the genome of the basidiomycete Mixia osmundae revealed by mono- and dinucleosome mapping.</title>
        <authorList>
            <person name="Nishida H."/>
            <person name="Kondo S."/>
            <person name="Matsumoto T."/>
            <person name="Suzuki Y."/>
            <person name="Yoshikawa H."/>
            <person name="Taylor T.D."/>
            <person name="Sugiyama J."/>
        </authorList>
    </citation>
    <scope>NUCLEOTIDE SEQUENCE [LARGE SCALE GENOMIC DNA]</scope>
    <source>
        <strain evidence="3">CBS 9802 / IAM 14324 / JCM 22182 / KY 12970</strain>
    </source>
</reference>
<feature type="region of interest" description="Disordered" evidence="1">
    <location>
        <begin position="1"/>
        <end position="119"/>
    </location>
</feature>
<protein>
    <submittedName>
        <fullName evidence="2">Uncharacterized protein</fullName>
    </submittedName>
</protein>
<evidence type="ECO:0000313" key="3">
    <source>
        <dbReference type="Proteomes" id="UP000009131"/>
    </source>
</evidence>